<gene>
    <name evidence="13" type="ORF">CY0110_12827</name>
</gene>
<reference evidence="13 14" key="1">
    <citation type="submission" date="2007-03" db="EMBL/GenBank/DDBJ databases">
        <authorList>
            <person name="Stal L."/>
            <person name="Ferriera S."/>
            <person name="Johnson J."/>
            <person name="Kravitz S."/>
            <person name="Beeson K."/>
            <person name="Sutton G."/>
            <person name="Rogers Y.-H."/>
            <person name="Friedman R."/>
            <person name="Frazier M."/>
            <person name="Venter J.C."/>
        </authorList>
    </citation>
    <scope>NUCLEOTIDE SEQUENCE [LARGE SCALE GENOMIC DNA]</scope>
    <source>
        <strain evidence="13 14">CCY0110</strain>
    </source>
</reference>
<accession>A3IQU6</accession>
<comment type="caution">
    <text evidence="13">The sequence shown here is derived from an EMBL/GenBank/DDBJ whole genome shotgun (WGS) entry which is preliminary data.</text>
</comment>
<dbReference type="Proteomes" id="UP000003781">
    <property type="component" value="Unassembled WGS sequence"/>
</dbReference>
<dbReference type="GO" id="GO:0006508">
    <property type="term" value="P:proteolysis"/>
    <property type="evidence" value="ECO:0007669"/>
    <property type="project" value="UniProtKB-KW"/>
</dbReference>
<name>A3IQU6_9CHRO</name>
<evidence type="ECO:0000256" key="10">
    <source>
        <dbReference type="RuleBase" id="RU003983"/>
    </source>
</evidence>
<evidence type="ECO:0000259" key="12">
    <source>
        <dbReference type="Pfam" id="PF01435"/>
    </source>
</evidence>
<evidence type="ECO:0000256" key="4">
    <source>
        <dbReference type="ARBA" id="ARBA00022723"/>
    </source>
</evidence>
<evidence type="ECO:0000256" key="8">
    <source>
        <dbReference type="ARBA" id="ARBA00023049"/>
    </source>
</evidence>
<evidence type="ECO:0000256" key="11">
    <source>
        <dbReference type="SAM" id="Coils"/>
    </source>
</evidence>
<dbReference type="RefSeq" id="WP_008275761.1">
    <property type="nucleotide sequence ID" value="NZ_AAXW01000016.1"/>
</dbReference>
<keyword evidence="14" id="KW-1185">Reference proteome</keyword>
<evidence type="ECO:0000256" key="5">
    <source>
        <dbReference type="ARBA" id="ARBA00022801"/>
    </source>
</evidence>
<organism evidence="13 14">
    <name type="scientific">Crocosphaera chwakensis CCY0110</name>
    <dbReference type="NCBI Taxonomy" id="391612"/>
    <lineage>
        <taxon>Bacteria</taxon>
        <taxon>Bacillati</taxon>
        <taxon>Cyanobacteriota</taxon>
        <taxon>Cyanophyceae</taxon>
        <taxon>Oscillatoriophycideae</taxon>
        <taxon>Chroococcales</taxon>
        <taxon>Aphanothecaceae</taxon>
        <taxon>Crocosphaera</taxon>
        <taxon>Crocosphaera chwakensis</taxon>
    </lineage>
</organism>
<dbReference type="GO" id="GO:0046872">
    <property type="term" value="F:metal ion binding"/>
    <property type="evidence" value="ECO:0007669"/>
    <property type="project" value="UniProtKB-KW"/>
</dbReference>
<dbReference type="PANTHER" id="PTHR43221">
    <property type="entry name" value="PROTEASE HTPX"/>
    <property type="match status" value="1"/>
</dbReference>
<evidence type="ECO:0000313" key="14">
    <source>
        <dbReference type="Proteomes" id="UP000003781"/>
    </source>
</evidence>
<feature type="coiled-coil region" evidence="11">
    <location>
        <begin position="289"/>
        <end position="319"/>
    </location>
</feature>
<dbReference type="CDD" id="cd07325">
    <property type="entry name" value="M48_Ste24p_like"/>
    <property type="match status" value="1"/>
</dbReference>
<keyword evidence="4" id="KW-0479">Metal-binding</keyword>
<evidence type="ECO:0000256" key="6">
    <source>
        <dbReference type="ARBA" id="ARBA00022833"/>
    </source>
</evidence>
<keyword evidence="5 10" id="KW-0378">Hydrolase</keyword>
<keyword evidence="8 10" id="KW-0482">Metalloprotease</keyword>
<evidence type="ECO:0000256" key="9">
    <source>
        <dbReference type="ARBA" id="ARBA00023136"/>
    </source>
</evidence>
<keyword evidence="6 10" id="KW-0862">Zinc</keyword>
<keyword evidence="1" id="KW-1003">Cell membrane</keyword>
<evidence type="ECO:0000256" key="2">
    <source>
        <dbReference type="ARBA" id="ARBA00022670"/>
    </source>
</evidence>
<dbReference type="EMBL" id="AAXW01000016">
    <property type="protein sequence ID" value="EAZ91151.1"/>
    <property type="molecule type" value="Genomic_DNA"/>
</dbReference>
<keyword evidence="2 10" id="KW-0645">Protease</keyword>
<evidence type="ECO:0000313" key="13">
    <source>
        <dbReference type="EMBL" id="EAZ91151.1"/>
    </source>
</evidence>
<evidence type="ECO:0000256" key="3">
    <source>
        <dbReference type="ARBA" id="ARBA00022692"/>
    </source>
</evidence>
<protein>
    <recommendedName>
        <fullName evidence="12">Peptidase M48 domain-containing protein</fullName>
    </recommendedName>
</protein>
<keyword evidence="7" id="KW-1133">Transmembrane helix</keyword>
<keyword evidence="9" id="KW-0472">Membrane</keyword>
<feature type="domain" description="Peptidase M48" evidence="12">
    <location>
        <begin position="68"/>
        <end position="265"/>
    </location>
</feature>
<comment type="cofactor">
    <cofactor evidence="10">
        <name>Zn(2+)</name>
        <dbReference type="ChEBI" id="CHEBI:29105"/>
    </cofactor>
    <text evidence="10">Binds 1 zinc ion per subunit.</text>
</comment>
<evidence type="ECO:0000256" key="7">
    <source>
        <dbReference type="ARBA" id="ARBA00022989"/>
    </source>
</evidence>
<keyword evidence="11" id="KW-0175">Coiled coil</keyword>
<dbReference type="eggNOG" id="COG0501">
    <property type="taxonomic scope" value="Bacteria"/>
</dbReference>
<dbReference type="Gene3D" id="3.30.2010.10">
    <property type="entry name" value="Metalloproteases ('zincins'), catalytic domain"/>
    <property type="match status" value="1"/>
</dbReference>
<dbReference type="PANTHER" id="PTHR43221:SF3">
    <property type="entry name" value="SLL1280 PROTEIN"/>
    <property type="match status" value="1"/>
</dbReference>
<dbReference type="OrthoDB" id="9810445at2"/>
<evidence type="ECO:0000256" key="1">
    <source>
        <dbReference type="ARBA" id="ARBA00022475"/>
    </source>
</evidence>
<dbReference type="AlphaFoldDB" id="A3IQU6"/>
<dbReference type="InterPro" id="IPR050083">
    <property type="entry name" value="HtpX_protease"/>
</dbReference>
<dbReference type="InterPro" id="IPR001915">
    <property type="entry name" value="Peptidase_M48"/>
</dbReference>
<proteinExistence type="inferred from homology"/>
<comment type="similarity">
    <text evidence="10">Belongs to the peptidase M48 family.</text>
</comment>
<keyword evidence="3" id="KW-0812">Transmembrane</keyword>
<dbReference type="GO" id="GO:0004222">
    <property type="term" value="F:metalloendopeptidase activity"/>
    <property type="evidence" value="ECO:0007669"/>
    <property type="project" value="InterPro"/>
</dbReference>
<sequence>MSSYPGLSSEAFRHPLDKQAEQTLRSVPGFDIVASSFMEYLYERPQQISLMGNSIKVGPRQYGTLYGIFRETVYDLDINPEPLIYVSQNPIANAYSLGKQQPYIVLNAGLLDLSNEMELRTVIAHELGHIKCDHSLLIQMAIWAMGAASLFGELTLGLGNIISSGLIFAFYEWRRKAELSADRAALLVIDDTEPIFRMMMKMAGGSHKYAHECHLDEFLKQADKYRELDEDDLNQLYKFLIYNGGNGVFLSHPFPVDRVHYLQNWANSNDYQNIRQGNYKTSQKSEAVTVDRTEEADNLRKQIEELQQEIERIKNQNKNQN</sequence>
<dbReference type="Pfam" id="PF01435">
    <property type="entry name" value="Peptidase_M48"/>
    <property type="match status" value="1"/>
</dbReference>